<gene>
    <name evidence="14" type="ORF">F7D20_00285</name>
</gene>
<dbReference type="AlphaFoldDB" id="A0A6A7W7K7"/>
<comment type="subcellular location">
    <subcellularLocation>
        <location evidence="1 10">Cell outer membrane</location>
        <topology evidence="1 10">Multi-pass membrane protein</topology>
    </subcellularLocation>
</comment>
<keyword evidence="3 10" id="KW-1134">Transmembrane beta strand</keyword>
<dbReference type="Gene3D" id="2.40.170.20">
    <property type="entry name" value="TonB-dependent receptor, beta-barrel domain"/>
    <property type="match status" value="1"/>
</dbReference>
<keyword evidence="9 10" id="KW-0998">Cell outer membrane</keyword>
<dbReference type="EMBL" id="VZAD01000004">
    <property type="protein sequence ID" value="MQP10435.1"/>
    <property type="molecule type" value="Genomic_DNA"/>
</dbReference>
<comment type="caution">
    <text evidence="14">The sequence shown here is derived from an EMBL/GenBank/DDBJ whole genome shotgun (WGS) entry which is preliminary data.</text>
</comment>
<evidence type="ECO:0000313" key="14">
    <source>
        <dbReference type="EMBL" id="MQP10435.1"/>
    </source>
</evidence>
<dbReference type="Pfam" id="PF00593">
    <property type="entry name" value="TonB_dep_Rec_b-barrel"/>
    <property type="match status" value="1"/>
</dbReference>
<dbReference type="Gene3D" id="2.170.130.10">
    <property type="entry name" value="TonB-dependent receptor, plug domain"/>
    <property type="match status" value="1"/>
</dbReference>
<proteinExistence type="inferred from homology"/>
<dbReference type="InterPro" id="IPR037066">
    <property type="entry name" value="Plug_dom_sf"/>
</dbReference>
<dbReference type="PANTHER" id="PTHR30069">
    <property type="entry name" value="TONB-DEPENDENT OUTER MEMBRANE RECEPTOR"/>
    <property type="match status" value="1"/>
</dbReference>
<evidence type="ECO:0000256" key="8">
    <source>
        <dbReference type="ARBA" id="ARBA00023170"/>
    </source>
</evidence>
<dbReference type="RefSeq" id="WP_158462291.1">
    <property type="nucleotide sequence ID" value="NZ_VZAD01000004.1"/>
</dbReference>
<evidence type="ECO:0000256" key="2">
    <source>
        <dbReference type="ARBA" id="ARBA00022448"/>
    </source>
</evidence>
<dbReference type="GO" id="GO:0044718">
    <property type="term" value="P:siderophore transmembrane transport"/>
    <property type="evidence" value="ECO:0007669"/>
    <property type="project" value="TreeGrafter"/>
</dbReference>
<evidence type="ECO:0000256" key="9">
    <source>
        <dbReference type="ARBA" id="ARBA00023237"/>
    </source>
</evidence>
<keyword evidence="6 11" id="KW-0798">TonB box</keyword>
<dbReference type="InterPro" id="IPR000531">
    <property type="entry name" value="Beta-barrel_TonB"/>
</dbReference>
<protein>
    <submittedName>
        <fullName evidence="14">Outer membrane beta-barrel protein</fullName>
    </submittedName>
</protein>
<dbReference type="InterPro" id="IPR039426">
    <property type="entry name" value="TonB-dep_rcpt-like"/>
</dbReference>
<evidence type="ECO:0000256" key="5">
    <source>
        <dbReference type="ARBA" id="ARBA00022729"/>
    </source>
</evidence>
<comment type="similarity">
    <text evidence="10 11">Belongs to the TonB-dependent receptor family.</text>
</comment>
<name>A0A6A7W7K7_9BACT</name>
<dbReference type="GO" id="GO:0015344">
    <property type="term" value="F:siderophore uptake transmembrane transporter activity"/>
    <property type="evidence" value="ECO:0007669"/>
    <property type="project" value="TreeGrafter"/>
</dbReference>
<evidence type="ECO:0000259" key="13">
    <source>
        <dbReference type="Pfam" id="PF07715"/>
    </source>
</evidence>
<evidence type="ECO:0000256" key="1">
    <source>
        <dbReference type="ARBA" id="ARBA00004571"/>
    </source>
</evidence>
<evidence type="ECO:0000256" key="4">
    <source>
        <dbReference type="ARBA" id="ARBA00022692"/>
    </source>
</evidence>
<keyword evidence="2 10" id="KW-0813">Transport</keyword>
<dbReference type="OrthoDB" id="1109239at2"/>
<evidence type="ECO:0000256" key="10">
    <source>
        <dbReference type="PROSITE-ProRule" id="PRU01360"/>
    </source>
</evidence>
<evidence type="ECO:0000313" key="15">
    <source>
        <dbReference type="Proteomes" id="UP000384372"/>
    </source>
</evidence>
<accession>A0A6A7W7K7</accession>
<dbReference type="InterPro" id="IPR036942">
    <property type="entry name" value="Beta-barrel_TonB_sf"/>
</dbReference>
<dbReference type="SUPFAM" id="SSF56935">
    <property type="entry name" value="Porins"/>
    <property type="match status" value="1"/>
</dbReference>
<evidence type="ECO:0000256" key="11">
    <source>
        <dbReference type="RuleBase" id="RU003357"/>
    </source>
</evidence>
<organism evidence="14 15">
    <name type="scientific">Segatella copri</name>
    <dbReference type="NCBI Taxonomy" id="165179"/>
    <lineage>
        <taxon>Bacteria</taxon>
        <taxon>Pseudomonadati</taxon>
        <taxon>Bacteroidota</taxon>
        <taxon>Bacteroidia</taxon>
        <taxon>Bacteroidales</taxon>
        <taxon>Prevotellaceae</taxon>
        <taxon>Segatella</taxon>
    </lineage>
</organism>
<keyword evidence="5" id="KW-0732">Signal</keyword>
<feature type="domain" description="TonB-dependent receptor-like beta-barrel" evidence="12">
    <location>
        <begin position="304"/>
        <end position="626"/>
    </location>
</feature>
<dbReference type="InterPro" id="IPR012910">
    <property type="entry name" value="Plug_dom"/>
</dbReference>
<dbReference type="PROSITE" id="PS52016">
    <property type="entry name" value="TONB_DEPENDENT_REC_3"/>
    <property type="match status" value="1"/>
</dbReference>
<keyword evidence="4 10" id="KW-0812">Transmembrane</keyword>
<dbReference type="GO" id="GO:0009279">
    <property type="term" value="C:cell outer membrane"/>
    <property type="evidence" value="ECO:0007669"/>
    <property type="project" value="UniProtKB-SubCell"/>
</dbReference>
<evidence type="ECO:0000256" key="3">
    <source>
        <dbReference type="ARBA" id="ARBA00022452"/>
    </source>
</evidence>
<evidence type="ECO:0000256" key="7">
    <source>
        <dbReference type="ARBA" id="ARBA00023136"/>
    </source>
</evidence>
<keyword evidence="15" id="KW-1185">Reference proteome</keyword>
<dbReference type="Proteomes" id="UP000384372">
    <property type="component" value="Unassembled WGS sequence"/>
</dbReference>
<dbReference type="PANTHER" id="PTHR30069:SF29">
    <property type="entry name" value="HEMOGLOBIN AND HEMOGLOBIN-HAPTOGLOBIN-BINDING PROTEIN 1-RELATED"/>
    <property type="match status" value="1"/>
</dbReference>
<evidence type="ECO:0000256" key="6">
    <source>
        <dbReference type="ARBA" id="ARBA00023077"/>
    </source>
</evidence>
<keyword evidence="8" id="KW-0675">Receptor</keyword>
<reference evidence="14 15" key="1">
    <citation type="submission" date="2019-09" db="EMBL/GenBank/DDBJ databases">
        <title>Distinct polysaccharide growth profiles of human intestinal Prevotella copri isolates.</title>
        <authorList>
            <person name="Fehlner-Peach H."/>
            <person name="Magnabosco C."/>
            <person name="Raghavan V."/>
            <person name="Scher J.U."/>
            <person name="Tett A."/>
            <person name="Cox L.M."/>
            <person name="Gottsegen C."/>
            <person name="Watters A."/>
            <person name="Wiltshire- Gordon J.D."/>
            <person name="Segata N."/>
            <person name="Bonneau R."/>
            <person name="Littman D.R."/>
        </authorList>
    </citation>
    <scope>NUCLEOTIDE SEQUENCE [LARGE SCALE GENOMIC DNA]</scope>
    <source>
        <strain evidence="15">iAQ1173</strain>
    </source>
</reference>
<evidence type="ECO:0000259" key="12">
    <source>
        <dbReference type="Pfam" id="PF00593"/>
    </source>
</evidence>
<keyword evidence="7 10" id="KW-0472">Membrane</keyword>
<sequence>MPLASFAQSEVQPNEKKDTIADQEIKEVTVVSRKAGVSRLAGAINGSIINKDELFKAACCNLGESFTTNPSVDVNYSDAATGARQIKLLGLAGTYVQMMTENLPNFRGAAAPFSLGYVPGPWMQSIQVSKGASSVKAGYESITGQINVEYLKADAEPGVEANLYGDTDGKLEANAAANVHLNSKLTTELLTHYENRWGANDMNMDGFKDMPNILQYNLQNRWIFKSEHYMLRAGISLISEHRRGGQTLKEMDDDMKKAMEGKELYGIDIKTNRYEAYMKHAFILNKEHGTNIALMTTGSMHQEDALYGHKTYYVNEKNLYASLMFEHNFNKQHNLSTGVSLNHDYLGQQYRLTDDQTQAKTRDNEKETIPGIYAQYTYNLNNKLIVMAGIRADHSNLYGNFVTPRFHVKWQANDIIGFRLSAGKGYRSVHALAENNYLLASSRRLVIDDNLKQEEAWNYGISSQMNIPLFGQTLKLNAEYYYTKFQNQAVINFDSNVPEVRISNLDGKSYSHVFQIDAAYPIFKGMTLTAAYRRNYVKETYDGIRMDKPLLSKYKGLVSASYKTPLGLWQFDATLQLNGGGRMPQAYTLANGEPSWDQNFKAYTLLSAQITRWFRHFSIYIGGENLTGFKQKHPVVDAMNPWGSQFDTNMVWGPINGAMGYIGIRVNFGRL</sequence>
<dbReference type="Pfam" id="PF07715">
    <property type="entry name" value="Plug"/>
    <property type="match status" value="1"/>
</dbReference>
<feature type="domain" description="TonB-dependent receptor plug" evidence="13">
    <location>
        <begin position="47"/>
        <end position="144"/>
    </location>
</feature>